<keyword evidence="9" id="KW-0520">NAD</keyword>
<dbReference type="Gene3D" id="1.10.150.50">
    <property type="entry name" value="Transcription Factor, Ets-1"/>
    <property type="match status" value="2"/>
</dbReference>
<dbReference type="GO" id="GO:0061809">
    <property type="term" value="F:NAD+ nucleosidase activity, cyclic ADP-ribose generating"/>
    <property type="evidence" value="ECO:0007669"/>
    <property type="project" value="UniProtKB-EC"/>
</dbReference>
<dbReference type="GO" id="GO:0034128">
    <property type="term" value="P:negative regulation of MyD88-independent toll-like receptor signaling pathway"/>
    <property type="evidence" value="ECO:0007669"/>
    <property type="project" value="InterPro"/>
</dbReference>
<feature type="compositionally biased region" description="Polar residues" evidence="11">
    <location>
        <begin position="8"/>
        <end position="23"/>
    </location>
</feature>
<dbReference type="InterPro" id="IPR000157">
    <property type="entry name" value="TIR_dom"/>
</dbReference>
<evidence type="ECO:0000256" key="7">
    <source>
        <dbReference type="ARBA" id="ARBA00022801"/>
    </source>
</evidence>
<dbReference type="GO" id="GO:0048678">
    <property type="term" value="P:response to axon injury"/>
    <property type="evidence" value="ECO:0007669"/>
    <property type="project" value="InterPro"/>
</dbReference>
<dbReference type="PROSITE" id="PS50105">
    <property type="entry name" value="SAM_DOMAIN"/>
    <property type="match status" value="1"/>
</dbReference>
<evidence type="ECO:0000256" key="5">
    <source>
        <dbReference type="ARBA" id="ARBA00022588"/>
    </source>
</evidence>
<dbReference type="InterPro" id="IPR013761">
    <property type="entry name" value="SAM/pointed_sf"/>
</dbReference>
<dbReference type="EC" id="3.2.2.6" evidence="3"/>
<keyword evidence="6" id="KW-0677">Repeat</keyword>
<feature type="region of interest" description="Disordered" evidence="11">
    <location>
        <begin position="820"/>
        <end position="860"/>
    </location>
</feature>
<organism evidence="14 15">
    <name type="scientific">Owenia fusiformis</name>
    <name type="common">Polychaete worm</name>
    <dbReference type="NCBI Taxonomy" id="6347"/>
    <lineage>
        <taxon>Eukaryota</taxon>
        <taxon>Metazoa</taxon>
        <taxon>Spiralia</taxon>
        <taxon>Lophotrochozoa</taxon>
        <taxon>Annelida</taxon>
        <taxon>Polychaeta</taxon>
        <taxon>Sedentaria</taxon>
        <taxon>Canalipalpata</taxon>
        <taxon>Sabellida</taxon>
        <taxon>Oweniida</taxon>
        <taxon>Oweniidae</taxon>
        <taxon>Owenia</taxon>
    </lineage>
</organism>
<evidence type="ECO:0000256" key="11">
    <source>
        <dbReference type="SAM" id="MobiDB-lite"/>
    </source>
</evidence>
<dbReference type="Gene3D" id="1.25.10.10">
    <property type="entry name" value="Leucine-rich Repeat Variant"/>
    <property type="match status" value="1"/>
</dbReference>
<dbReference type="PROSITE" id="PS50104">
    <property type="entry name" value="TIR"/>
    <property type="match status" value="1"/>
</dbReference>
<evidence type="ECO:0000256" key="10">
    <source>
        <dbReference type="ARBA" id="ARBA00047304"/>
    </source>
</evidence>
<dbReference type="SMART" id="SM00454">
    <property type="entry name" value="SAM"/>
    <property type="match status" value="2"/>
</dbReference>
<feature type="domain" description="TIR" evidence="12">
    <location>
        <begin position="676"/>
        <end position="819"/>
    </location>
</feature>
<keyword evidence="4" id="KW-0963">Cytoplasm</keyword>
<evidence type="ECO:0000259" key="13">
    <source>
        <dbReference type="PROSITE" id="PS50105"/>
    </source>
</evidence>
<evidence type="ECO:0000256" key="9">
    <source>
        <dbReference type="ARBA" id="ARBA00023027"/>
    </source>
</evidence>
<dbReference type="GO" id="GO:0045087">
    <property type="term" value="P:innate immune response"/>
    <property type="evidence" value="ECO:0007669"/>
    <property type="project" value="UniProtKB-KW"/>
</dbReference>
<keyword evidence="15" id="KW-1185">Reference proteome</keyword>
<evidence type="ECO:0000256" key="6">
    <source>
        <dbReference type="ARBA" id="ARBA00022737"/>
    </source>
</evidence>
<reference evidence="14" key="1">
    <citation type="submission" date="2022-03" db="EMBL/GenBank/DDBJ databases">
        <authorList>
            <person name="Martin C."/>
        </authorList>
    </citation>
    <scope>NUCLEOTIDE SEQUENCE</scope>
</reference>
<dbReference type="InterPro" id="IPR011989">
    <property type="entry name" value="ARM-like"/>
</dbReference>
<dbReference type="FunFam" id="1.10.150.50:FF:000043">
    <property type="entry name" value="Sterile alpha and TIR motif-containing 1"/>
    <property type="match status" value="1"/>
</dbReference>
<dbReference type="GO" id="GO:0030425">
    <property type="term" value="C:dendrite"/>
    <property type="evidence" value="ECO:0007669"/>
    <property type="project" value="TreeGrafter"/>
</dbReference>
<dbReference type="AlphaFoldDB" id="A0A8S4Q7S0"/>
<dbReference type="InterPro" id="IPR016024">
    <property type="entry name" value="ARM-type_fold"/>
</dbReference>
<evidence type="ECO:0000259" key="12">
    <source>
        <dbReference type="PROSITE" id="PS50104"/>
    </source>
</evidence>
<dbReference type="EMBL" id="CAIIXF020000012">
    <property type="protein sequence ID" value="CAH1802596.1"/>
    <property type="molecule type" value="Genomic_DNA"/>
</dbReference>
<name>A0A8S4Q7S0_OWEFU</name>
<comment type="caution">
    <text evidence="14">The sequence shown here is derived from an EMBL/GenBank/DDBJ whole genome shotgun (WGS) entry which is preliminary data.</text>
</comment>
<dbReference type="SMART" id="SM00255">
    <property type="entry name" value="TIR"/>
    <property type="match status" value="1"/>
</dbReference>
<dbReference type="PANTHER" id="PTHR22998:SF1">
    <property type="entry name" value="NAD(+) HYDROLASE SARM1"/>
    <property type="match status" value="1"/>
</dbReference>
<dbReference type="Pfam" id="PF07647">
    <property type="entry name" value="SAM_2"/>
    <property type="match status" value="2"/>
</dbReference>
<dbReference type="SUPFAM" id="SSF47769">
    <property type="entry name" value="SAM/Pointed domain"/>
    <property type="match status" value="2"/>
</dbReference>
<dbReference type="SUPFAM" id="SSF48371">
    <property type="entry name" value="ARM repeat"/>
    <property type="match status" value="1"/>
</dbReference>
<gene>
    <name evidence="14" type="ORF">OFUS_LOCUS26261</name>
</gene>
<feature type="region of interest" description="Disordered" evidence="11">
    <location>
        <begin position="1"/>
        <end position="72"/>
    </location>
</feature>
<feature type="domain" description="SAM" evidence="13">
    <location>
        <begin position="528"/>
        <end position="592"/>
    </location>
</feature>
<keyword evidence="7" id="KW-0378">Hydrolase</keyword>
<dbReference type="CDD" id="cd24153">
    <property type="entry name" value="SARM1_N"/>
    <property type="match status" value="1"/>
</dbReference>
<dbReference type="InterPro" id="IPR035897">
    <property type="entry name" value="Toll_tir_struct_dom_sf"/>
</dbReference>
<comment type="catalytic activity">
    <reaction evidence="10">
        <text>NAD(+) + H2O = ADP-D-ribose + nicotinamide + H(+)</text>
        <dbReference type="Rhea" id="RHEA:16301"/>
        <dbReference type="ChEBI" id="CHEBI:15377"/>
        <dbReference type="ChEBI" id="CHEBI:15378"/>
        <dbReference type="ChEBI" id="CHEBI:17154"/>
        <dbReference type="ChEBI" id="CHEBI:57540"/>
        <dbReference type="ChEBI" id="CHEBI:57967"/>
        <dbReference type="EC" id="3.2.2.6"/>
    </reaction>
    <physiologicalReaction direction="left-to-right" evidence="10">
        <dbReference type="Rhea" id="RHEA:16302"/>
    </physiologicalReaction>
</comment>
<evidence type="ECO:0000313" key="15">
    <source>
        <dbReference type="Proteomes" id="UP000749559"/>
    </source>
</evidence>
<dbReference type="Proteomes" id="UP000749559">
    <property type="component" value="Unassembled WGS sequence"/>
</dbReference>
<evidence type="ECO:0000256" key="8">
    <source>
        <dbReference type="ARBA" id="ARBA00022859"/>
    </source>
</evidence>
<accession>A0A8S4Q7S0</accession>
<feature type="compositionally biased region" description="Polar residues" evidence="11">
    <location>
        <begin position="823"/>
        <end position="836"/>
    </location>
</feature>
<evidence type="ECO:0000256" key="3">
    <source>
        <dbReference type="ARBA" id="ARBA00011982"/>
    </source>
</evidence>
<feature type="compositionally biased region" description="Polar residues" evidence="11">
    <location>
        <begin position="57"/>
        <end position="72"/>
    </location>
</feature>
<dbReference type="OrthoDB" id="202764at2759"/>
<evidence type="ECO:0000256" key="4">
    <source>
        <dbReference type="ARBA" id="ARBA00022490"/>
    </source>
</evidence>
<dbReference type="GO" id="GO:0007165">
    <property type="term" value="P:signal transduction"/>
    <property type="evidence" value="ECO:0007669"/>
    <property type="project" value="InterPro"/>
</dbReference>
<sequence length="860" mass="96392">MADEDPTGSPTGVNFQRNNSESDLNLVEKMSNTIKKPNWERSQSEFQLENKSLDNIPKSNSTEYQSTAAEASGKISEQSKVYWDLSQAEEEMNLRSGGGPRKFQISLQTIHQKEEFRPKVSRGNVSEVRVFSRQLSQEGATSNVSSNTVSTVTVTRHNSQPEVFSSITTNLPENYQQRKSYLKIAFAQAAQKIQSGIRQMKVDSIAEQCIAIHDILKTIQQAWATPQIGRDLAYNLCDVFRDEGGLEILIHNCGSTNHDLMKESAELLEQTLTTENRDRVAKKGLEVIVRMSTACKEDPVLSRATTGILESLLKHSEETCRKIIDLGGLDALLYSCRSKDRLILRHCAVALANLAIYGGSENQIDMIAHKACEWLFPLAFSNDDSTRYYACLAIVTLSANKEIENAVAKSGTLELVTSFINSHTPSDFANADHSHIHGRSKGWLRRLIPVLDSQREEAQSLAAFHFAMEAGIKVQQDKKEIFNEIGAIEPLKRAASSPNKLTSKFACQALEIIGEEIPFKLSSQVALWTVEDVQNWVKQAGFEEYCEACKECLVDGDILLQLTDEHLKDDVGIKGGIARKRFIRKLKELKKSADYDCCDATKLDEWMTSIHEDFSMYTYQMIQSGVDKFVLPSLTDDHLNKDCHIENGIHRLKILEAIKRCRSGIGRDLPDNFYHKSLDVFISYRRSNGSQLASLLKVHLQLRGFTVFIDIEKLRAGKFDDNLLNSVRNAKHFILVLTPGALDRCAGDTLTKDWVHREVVAAIEGACNIIPITDNFTWPAPDSLPDDMKAICHFNGIRWIHDYQDACIDKLEEFLRNDIGASPPSSKRQTSLNSSGEGHGPVHRWSSTDTDPRMSPDSSS</sequence>
<dbReference type="InterPro" id="IPR039184">
    <property type="entry name" value="SARM1"/>
</dbReference>
<dbReference type="InterPro" id="IPR001660">
    <property type="entry name" value="SAM"/>
</dbReference>
<dbReference type="Pfam" id="PF13676">
    <property type="entry name" value="TIR_2"/>
    <property type="match status" value="1"/>
</dbReference>
<dbReference type="Gene3D" id="3.40.50.10140">
    <property type="entry name" value="Toll/interleukin-1 receptor homology (TIR) domain"/>
    <property type="match status" value="1"/>
</dbReference>
<evidence type="ECO:0000256" key="1">
    <source>
        <dbReference type="ARBA" id="ARBA00004496"/>
    </source>
</evidence>
<keyword evidence="5" id="KW-0399">Innate immunity</keyword>
<comment type="subcellular location">
    <subcellularLocation>
        <location evidence="1">Cytoplasm</location>
    </subcellularLocation>
</comment>
<keyword evidence="8" id="KW-0391">Immunity</keyword>
<dbReference type="GO" id="GO:0035591">
    <property type="term" value="F:signaling adaptor activity"/>
    <property type="evidence" value="ECO:0007669"/>
    <property type="project" value="InterPro"/>
</dbReference>
<protein>
    <recommendedName>
        <fullName evidence="3">ADP-ribosyl cyclase/cyclic ADP-ribose hydrolase</fullName>
        <ecNumber evidence="3">3.2.2.6</ecNumber>
    </recommendedName>
</protein>
<proteinExistence type="inferred from homology"/>
<evidence type="ECO:0000313" key="14">
    <source>
        <dbReference type="EMBL" id="CAH1802596.1"/>
    </source>
</evidence>
<dbReference type="GO" id="GO:0003953">
    <property type="term" value="F:NAD+ nucleosidase activity"/>
    <property type="evidence" value="ECO:0007669"/>
    <property type="project" value="InterPro"/>
</dbReference>
<evidence type="ECO:0000256" key="2">
    <source>
        <dbReference type="ARBA" id="ARBA00008291"/>
    </source>
</evidence>
<dbReference type="SUPFAM" id="SSF52200">
    <property type="entry name" value="Toll/Interleukin receptor TIR domain"/>
    <property type="match status" value="1"/>
</dbReference>
<comment type="similarity">
    <text evidence="2">Belongs to the SARM1 family.</text>
</comment>
<dbReference type="GO" id="GO:0005737">
    <property type="term" value="C:cytoplasm"/>
    <property type="evidence" value="ECO:0007669"/>
    <property type="project" value="UniProtKB-SubCell"/>
</dbReference>
<dbReference type="PANTHER" id="PTHR22998">
    <property type="entry name" value="SARM1"/>
    <property type="match status" value="1"/>
</dbReference>